<dbReference type="PANTHER" id="PTHR12548">
    <property type="entry name" value="TRANSCRIPTION FACTOR DP"/>
    <property type="match status" value="1"/>
</dbReference>
<feature type="domain" description="E2F/DP family winged-helix DNA-binding" evidence="11">
    <location>
        <begin position="186"/>
        <end position="263"/>
    </location>
</feature>
<keyword evidence="5 7" id="KW-0804">Transcription</keyword>
<keyword evidence="3 7" id="KW-0805">Transcription regulation</keyword>
<feature type="compositionally biased region" description="Gly residues" evidence="9">
    <location>
        <begin position="63"/>
        <end position="77"/>
    </location>
</feature>
<evidence type="ECO:0000256" key="3">
    <source>
        <dbReference type="ARBA" id="ARBA00023015"/>
    </source>
</evidence>
<evidence type="ECO:0000256" key="6">
    <source>
        <dbReference type="ARBA" id="ARBA00023242"/>
    </source>
</evidence>
<feature type="compositionally biased region" description="Basic residues" evidence="9">
    <location>
        <begin position="179"/>
        <end position="189"/>
    </location>
</feature>
<keyword evidence="6 7" id="KW-0539">Nucleus</keyword>
<dbReference type="InterPro" id="IPR037241">
    <property type="entry name" value="E2F-DP_heterodim"/>
</dbReference>
<feature type="region of interest" description="Disordered" evidence="9">
    <location>
        <begin position="50"/>
        <end position="77"/>
    </location>
</feature>
<dbReference type="SMART" id="SM01372">
    <property type="entry name" value="E2F_TDP"/>
    <property type="match status" value="1"/>
</dbReference>
<dbReference type="SUPFAM" id="SSF144074">
    <property type="entry name" value="E2F-DP heterodimerization region"/>
    <property type="match status" value="1"/>
</dbReference>
<dbReference type="CDD" id="cd14458">
    <property type="entry name" value="DP_DD"/>
    <property type="match status" value="1"/>
</dbReference>
<dbReference type="FunFam" id="1.10.10.10:FF:000047">
    <property type="entry name" value="Transcription factor"/>
    <property type="match status" value="1"/>
</dbReference>
<dbReference type="GO" id="GO:0005667">
    <property type="term" value="C:transcription regulator complex"/>
    <property type="evidence" value="ECO:0007669"/>
    <property type="project" value="InterPro"/>
</dbReference>
<dbReference type="GO" id="GO:0005634">
    <property type="term" value="C:nucleus"/>
    <property type="evidence" value="ECO:0007669"/>
    <property type="project" value="UniProtKB-SubCell"/>
</dbReference>
<dbReference type="Gene3D" id="1.10.10.10">
    <property type="entry name" value="Winged helix-like DNA-binding domain superfamily/Winged helix DNA-binding domain"/>
    <property type="match status" value="1"/>
</dbReference>
<reference evidence="12" key="1">
    <citation type="journal article" date="2021" name="Mol. Ecol. Resour.">
        <title>Phylogenomic analyses of the genus Drosophila reveals genomic signals of climate adaptation.</title>
        <authorList>
            <person name="Li F."/>
            <person name="Rane R.V."/>
            <person name="Luria V."/>
            <person name="Xiong Z."/>
            <person name="Chen J."/>
            <person name="Li Z."/>
            <person name="Catullo R.A."/>
            <person name="Griffin P.C."/>
            <person name="Schiffer M."/>
            <person name="Pearce S."/>
            <person name="Lee S.F."/>
            <person name="McElroy K."/>
            <person name="Stocker A."/>
            <person name="Shirriffs J."/>
            <person name="Cockerell F."/>
            <person name="Coppin C."/>
            <person name="Sgro C.M."/>
            <person name="Karger A."/>
            <person name="Cain J.W."/>
            <person name="Weber J.A."/>
            <person name="Santpere G."/>
            <person name="Kirschner M.W."/>
            <person name="Hoffmann A.A."/>
            <person name="Oakeshott J.G."/>
            <person name="Zhang G."/>
        </authorList>
    </citation>
    <scope>NUCLEOTIDE SEQUENCE</scope>
    <source>
        <strain evidence="12">BGI-SZ-2011g</strain>
    </source>
</reference>
<dbReference type="GO" id="GO:0000981">
    <property type="term" value="F:DNA-binding transcription factor activity, RNA polymerase II-specific"/>
    <property type="evidence" value="ECO:0007669"/>
    <property type="project" value="TreeGrafter"/>
</dbReference>
<keyword evidence="4 7" id="KW-0238">DNA-binding</keyword>
<dbReference type="Proteomes" id="UP001200034">
    <property type="component" value="Unassembled WGS sequence"/>
</dbReference>
<keyword evidence="13" id="KW-1185">Reference proteome</keyword>
<feature type="compositionally biased region" description="Low complexity" evidence="9">
    <location>
        <begin position="165"/>
        <end position="177"/>
    </location>
</feature>
<dbReference type="EMBL" id="JAJJHW010002585">
    <property type="protein sequence ID" value="KAH8369857.1"/>
    <property type="molecule type" value="Genomic_DNA"/>
</dbReference>
<dbReference type="Pfam" id="PF08781">
    <property type="entry name" value="DP"/>
    <property type="match status" value="2"/>
</dbReference>
<feature type="domain" description="Transcription factor DP C-terminal" evidence="10">
    <location>
        <begin position="270"/>
        <end position="435"/>
    </location>
</feature>
<dbReference type="Pfam" id="PF02319">
    <property type="entry name" value="WHD_E2F_TDP"/>
    <property type="match status" value="1"/>
</dbReference>
<evidence type="ECO:0000259" key="10">
    <source>
        <dbReference type="SMART" id="SM01138"/>
    </source>
</evidence>
<feature type="region of interest" description="Disordered" evidence="9">
    <location>
        <begin position="118"/>
        <end position="139"/>
    </location>
</feature>
<name>A0AAD4JYC9_9MUSC</name>
<dbReference type="InterPro" id="IPR036390">
    <property type="entry name" value="WH_DNA-bd_sf"/>
</dbReference>
<dbReference type="InterPro" id="IPR014889">
    <property type="entry name" value="Transc_factor_DP_C"/>
</dbReference>
<keyword evidence="8" id="KW-0175">Coiled coil</keyword>
<evidence type="ECO:0000313" key="12">
    <source>
        <dbReference type="EMBL" id="KAH8369857.1"/>
    </source>
</evidence>
<sequence>MAHNSSTTNQTTSGSIKTGEVNYFFQDEHGQIAKVVKPVQVKQMQSMDHPNSSMMFPSSSARNGGGGGGSGSGIGNVGRMGAFSQMSTTNQNQGQFIRLPDRNYITIPKNENASYGTAVSAQKGSGTSAAGGGGDLNDGIKSARYEKYTPNNAMKMKSKLHSIQSSPMHTMSASSSSVQRKRKPDKAGKGLRHFSMKVCEKVQEKGKTTYNEVADDLVNEELKNSYDSNCDQKNIRRRVYDALNVLMAINVISKDKKEIRWIGLPANSAEQFLALEEENNTLRERIKKKHETLRELVLQNVAFKGLVERNKRAESQGMVPSPNSSIQLPFIIVNTHKSTKINCSVTNDKYVNNSTAAYTQMLNETILIHSRSEYIFKFDNTFEMHDDIAVLKRMGLPLGLDKGDCAAEDIERIKGWVPPNMAKFVEAYGTGKVIDPMYDSDAEDNDYSCLESTNESQSYVQHSQHTTDVEYKLEQDDDELEDDID</sequence>
<feature type="compositionally biased region" description="Polar residues" evidence="9">
    <location>
        <begin position="450"/>
        <end position="464"/>
    </location>
</feature>
<dbReference type="SMART" id="SM01138">
    <property type="entry name" value="DP"/>
    <property type="match status" value="1"/>
</dbReference>
<dbReference type="GO" id="GO:0051726">
    <property type="term" value="P:regulation of cell cycle"/>
    <property type="evidence" value="ECO:0007669"/>
    <property type="project" value="InterPro"/>
</dbReference>
<evidence type="ECO:0000256" key="2">
    <source>
        <dbReference type="ARBA" id="ARBA00010940"/>
    </source>
</evidence>
<dbReference type="GO" id="GO:0000977">
    <property type="term" value="F:RNA polymerase II transcription regulatory region sequence-specific DNA binding"/>
    <property type="evidence" value="ECO:0007669"/>
    <property type="project" value="TreeGrafter"/>
</dbReference>
<evidence type="ECO:0000256" key="8">
    <source>
        <dbReference type="SAM" id="Coils"/>
    </source>
</evidence>
<evidence type="ECO:0000256" key="1">
    <source>
        <dbReference type="ARBA" id="ARBA00004123"/>
    </source>
</evidence>
<dbReference type="InterPro" id="IPR003316">
    <property type="entry name" value="E2F_WHTH_DNA-bd_dom"/>
</dbReference>
<feature type="region of interest" description="Disordered" evidence="9">
    <location>
        <begin position="445"/>
        <end position="485"/>
    </location>
</feature>
<evidence type="ECO:0008006" key="14">
    <source>
        <dbReference type="Google" id="ProtNLM"/>
    </source>
</evidence>
<dbReference type="InterPro" id="IPR038168">
    <property type="entry name" value="TF_DP_C_sf"/>
</dbReference>
<organism evidence="12 13">
    <name type="scientific">Drosophila rubida</name>
    <dbReference type="NCBI Taxonomy" id="30044"/>
    <lineage>
        <taxon>Eukaryota</taxon>
        <taxon>Metazoa</taxon>
        <taxon>Ecdysozoa</taxon>
        <taxon>Arthropoda</taxon>
        <taxon>Hexapoda</taxon>
        <taxon>Insecta</taxon>
        <taxon>Pterygota</taxon>
        <taxon>Neoptera</taxon>
        <taxon>Endopterygota</taxon>
        <taxon>Diptera</taxon>
        <taxon>Brachycera</taxon>
        <taxon>Muscomorpha</taxon>
        <taxon>Ephydroidea</taxon>
        <taxon>Drosophilidae</taxon>
        <taxon>Drosophila</taxon>
    </lineage>
</organism>
<protein>
    <recommendedName>
        <fullName evidence="14">Transcription factor</fullName>
    </recommendedName>
</protein>
<comment type="caution">
    <text evidence="12">The sequence shown here is derived from an EMBL/GenBank/DDBJ whole genome shotgun (WGS) entry which is preliminary data.</text>
</comment>
<feature type="compositionally biased region" description="Basic and acidic residues" evidence="9">
    <location>
        <begin position="465"/>
        <end position="474"/>
    </location>
</feature>
<dbReference type="InterPro" id="IPR015648">
    <property type="entry name" value="Transcrpt_fac_DP"/>
</dbReference>
<evidence type="ECO:0000256" key="7">
    <source>
        <dbReference type="RuleBase" id="RU003796"/>
    </source>
</evidence>
<evidence type="ECO:0000256" key="4">
    <source>
        <dbReference type="ARBA" id="ARBA00023125"/>
    </source>
</evidence>
<feature type="compositionally biased region" description="Acidic residues" evidence="9">
    <location>
        <begin position="475"/>
        <end position="485"/>
    </location>
</feature>
<feature type="region of interest" description="Disordered" evidence="9">
    <location>
        <begin position="162"/>
        <end position="189"/>
    </location>
</feature>
<dbReference type="PANTHER" id="PTHR12548:SF9">
    <property type="entry name" value="TRANSCRIPTION FACTOR DP"/>
    <property type="match status" value="1"/>
</dbReference>
<gene>
    <name evidence="12" type="ORF">KR093_001283</name>
</gene>
<evidence type="ECO:0000256" key="5">
    <source>
        <dbReference type="ARBA" id="ARBA00023163"/>
    </source>
</evidence>
<dbReference type="AlphaFoldDB" id="A0AAD4JYC9"/>
<comment type="subcellular location">
    <subcellularLocation>
        <location evidence="1 7">Nucleus</location>
    </subcellularLocation>
</comment>
<feature type="coiled-coil region" evidence="8">
    <location>
        <begin position="272"/>
        <end position="299"/>
    </location>
</feature>
<dbReference type="SUPFAM" id="SSF46785">
    <property type="entry name" value="Winged helix' DNA-binding domain"/>
    <property type="match status" value="1"/>
</dbReference>
<dbReference type="Gene3D" id="1.20.140.80">
    <property type="entry name" value="Transcription factor DP"/>
    <property type="match status" value="2"/>
</dbReference>
<proteinExistence type="inferred from homology"/>
<accession>A0AAD4JYC9</accession>
<comment type="similarity">
    <text evidence="2 7">Belongs to the E2F/DP family.</text>
</comment>
<evidence type="ECO:0000313" key="13">
    <source>
        <dbReference type="Proteomes" id="UP001200034"/>
    </source>
</evidence>
<evidence type="ECO:0000256" key="9">
    <source>
        <dbReference type="SAM" id="MobiDB-lite"/>
    </source>
</evidence>
<evidence type="ECO:0000259" key="11">
    <source>
        <dbReference type="SMART" id="SM01372"/>
    </source>
</evidence>
<dbReference type="InterPro" id="IPR036388">
    <property type="entry name" value="WH-like_DNA-bd_sf"/>
</dbReference>